<keyword evidence="1" id="KW-0378">Hydrolase</keyword>
<dbReference type="Proteomes" id="UP000279457">
    <property type="component" value="Unassembled WGS sequence"/>
</dbReference>
<keyword evidence="4" id="KW-1185">Reference proteome</keyword>
<protein>
    <submittedName>
        <fullName evidence="3">Esterase</fullName>
    </submittedName>
</protein>
<evidence type="ECO:0000259" key="2">
    <source>
        <dbReference type="Pfam" id="PF00326"/>
    </source>
</evidence>
<dbReference type="GO" id="GO:0052689">
    <property type="term" value="F:carboxylic ester hydrolase activity"/>
    <property type="evidence" value="ECO:0007669"/>
    <property type="project" value="UniProtKB-ARBA"/>
</dbReference>
<proteinExistence type="predicted"/>
<dbReference type="InterPro" id="IPR001375">
    <property type="entry name" value="Peptidase_S9_cat"/>
</dbReference>
<dbReference type="OrthoDB" id="31158at2"/>
<dbReference type="SUPFAM" id="SSF53474">
    <property type="entry name" value="alpha/beta-Hydrolases"/>
    <property type="match status" value="1"/>
</dbReference>
<dbReference type="Pfam" id="PF00326">
    <property type="entry name" value="Peptidase_S9"/>
    <property type="match status" value="1"/>
</dbReference>
<gene>
    <name evidence="3" type="ORF">EB241_12050</name>
</gene>
<comment type="caution">
    <text evidence="3">The sequence shown here is derived from an EMBL/GenBank/DDBJ whole genome shotgun (WGS) entry which is preliminary data.</text>
</comment>
<dbReference type="PANTHER" id="PTHR22946:SF9">
    <property type="entry name" value="POLYKETIDE TRANSFERASE AF380"/>
    <property type="match status" value="1"/>
</dbReference>
<dbReference type="NCBIfam" id="NF007857">
    <property type="entry name" value="PRK10566.1"/>
    <property type="match status" value="1"/>
</dbReference>
<evidence type="ECO:0000313" key="3">
    <source>
        <dbReference type="EMBL" id="RQM38007.1"/>
    </source>
</evidence>
<name>A0A3N6RZU3_9GAMM</name>
<dbReference type="GO" id="GO:0008236">
    <property type="term" value="F:serine-type peptidase activity"/>
    <property type="evidence" value="ECO:0007669"/>
    <property type="project" value="InterPro"/>
</dbReference>
<organism evidence="3 4">
    <name type="scientific">Erwinia psidii</name>
    <dbReference type="NCBI Taxonomy" id="69224"/>
    <lineage>
        <taxon>Bacteria</taxon>
        <taxon>Pseudomonadati</taxon>
        <taxon>Pseudomonadota</taxon>
        <taxon>Gammaproteobacteria</taxon>
        <taxon>Enterobacterales</taxon>
        <taxon>Erwiniaceae</taxon>
        <taxon>Erwinia</taxon>
    </lineage>
</organism>
<evidence type="ECO:0000313" key="4">
    <source>
        <dbReference type="Proteomes" id="UP000279457"/>
    </source>
</evidence>
<dbReference type="Gene3D" id="3.40.50.1820">
    <property type="entry name" value="alpha/beta hydrolase"/>
    <property type="match status" value="1"/>
</dbReference>
<dbReference type="GO" id="GO:0006508">
    <property type="term" value="P:proteolysis"/>
    <property type="evidence" value="ECO:0007669"/>
    <property type="project" value="InterPro"/>
</dbReference>
<dbReference type="PANTHER" id="PTHR22946">
    <property type="entry name" value="DIENELACTONE HYDROLASE DOMAIN-CONTAINING PROTEIN-RELATED"/>
    <property type="match status" value="1"/>
</dbReference>
<dbReference type="AlphaFoldDB" id="A0A3N6RZU3"/>
<sequence>MIEINMETFAGIECLHASPVGQRHHPLPTILFFHGFTSSKEVYSWSSVALAMAGFRVILPDADLHGARHNGNDEQRLGHFWEILRSNIDEVPLLEAALREQGLVAQQRIALAGASMGGMTALGAMARYPRFACAACLMGSGYFMSLCQTLFPPGVADTTSAQQDVVCGRTATLAEYDIRKRLEKVADRPLLVWHGDADELVPVTESLRLEKDLREAKLNDNLHMVIEKGAGHRITPTALTVLVTFFQQHL</sequence>
<dbReference type="InterPro" id="IPR050261">
    <property type="entry name" value="FrsA_esterase"/>
</dbReference>
<evidence type="ECO:0000256" key="1">
    <source>
        <dbReference type="ARBA" id="ARBA00022801"/>
    </source>
</evidence>
<accession>A0A3N6RZU3</accession>
<dbReference type="InterPro" id="IPR029058">
    <property type="entry name" value="AB_hydrolase_fold"/>
</dbReference>
<dbReference type="EMBL" id="RHHM01000008">
    <property type="protein sequence ID" value="RQM38007.1"/>
    <property type="molecule type" value="Genomic_DNA"/>
</dbReference>
<feature type="domain" description="Peptidase S9 prolyl oligopeptidase catalytic" evidence="2">
    <location>
        <begin position="96"/>
        <end position="235"/>
    </location>
</feature>
<reference evidence="3 4" key="1">
    <citation type="submission" date="2018-10" db="EMBL/GenBank/DDBJ databases">
        <title>Draft genome sequence for the type isolate of Erwinia psidii, agent causal of bacterial blight in guava (Psidium guajava) and wilt and die-back of Eucalyptus spp.</title>
        <authorList>
            <person name="Hermenegildo P.S."/>
            <person name="Santos S.A."/>
            <person name="Guimaraes L.M.S."/>
            <person name="Vidigal P.M.P."/>
            <person name="Pereira I.C."/>
            <person name="Badel J.L."/>
            <person name="Alfenas-Zerbini P."/>
            <person name="Ferreira M.A.S.V."/>
            <person name="Alfenas A.C."/>
        </authorList>
    </citation>
    <scope>NUCLEOTIDE SEQUENCE [LARGE SCALE GENOMIC DNA]</scope>
    <source>
        <strain evidence="3 4">IBSBF 435</strain>
    </source>
</reference>
<dbReference type="RefSeq" id="WP_124233360.1">
    <property type="nucleotide sequence ID" value="NZ_RHHM01000008.1"/>
</dbReference>